<evidence type="ECO:0000256" key="2">
    <source>
        <dbReference type="ARBA" id="ARBA00023295"/>
    </source>
</evidence>
<dbReference type="GO" id="GO:0004565">
    <property type="term" value="F:beta-galactosidase activity"/>
    <property type="evidence" value="ECO:0007669"/>
    <property type="project" value="UniProtKB-ARBA"/>
</dbReference>
<dbReference type="AlphaFoldDB" id="A0A2R6NS78"/>
<dbReference type="InterPro" id="IPR008979">
    <property type="entry name" value="Galactose-bd-like_sf"/>
</dbReference>
<proteinExistence type="predicted"/>
<evidence type="ECO:0000259" key="3">
    <source>
        <dbReference type="Pfam" id="PF13364"/>
    </source>
</evidence>
<accession>A0A2R6NS78</accession>
<dbReference type="Pfam" id="PF13364">
    <property type="entry name" value="BetaGal_ABD2"/>
    <property type="match status" value="1"/>
</dbReference>
<evidence type="ECO:0000256" key="1">
    <source>
        <dbReference type="ARBA" id="ARBA00022801"/>
    </source>
</evidence>
<evidence type="ECO:0000313" key="5">
    <source>
        <dbReference type="Proteomes" id="UP000186601"/>
    </source>
</evidence>
<keyword evidence="5" id="KW-1185">Reference proteome</keyword>
<evidence type="ECO:0000313" key="4">
    <source>
        <dbReference type="EMBL" id="PSR75734.1"/>
    </source>
</evidence>
<dbReference type="SUPFAM" id="SSF49785">
    <property type="entry name" value="Galactose-binding domain-like"/>
    <property type="match status" value="1"/>
</dbReference>
<dbReference type="EMBL" id="MLYV02000880">
    <property type="protein sequence ID" value="PSR75734.1"/>
    <property type="molecule type" value="Genomic_DNA"/>
</dbReference>
<feature type="domain" description="Beta-galactosidase jelly roll" evidence="3">
    <location>
        <begin position="7"/>
        <end position="88"/>
    </location>
</feature>
<organism evidence="4 5">
    <name type="scientific">Hermanssonia centrifuga</name>
    <dbReference type="NCBI Taxonomy" id="98765"/>
    <lineage>
        <taxon>Eukaryota</taxon>
        <taxon>Fungi</taxon>
        <taxon>Dikarya</taxon>
        <taxon>Basidiomycota</taxon>
        <taxon>Agaricomycotina</taxon>
        <taxon>Agaricomycetes</taxon>
        <taxon>Polyporales</taxon>
        <taxon>Meruliaceae</taxon>
        <taxon>Hermanssonia</taxon>
    </lineage>
</organism>
<dbReference type="InterPro" id="IPR025300">
    <property type="entry name" value="BetaGal_jelly_roll_dom"/>
</dbReference>
<name>A0A2R6NS78_9APHY</name>
<gene>
    <name evidence="4" type="ORF">PHLCEN_2v8918</name>
</gene>
<dbReference type="Gene3D" id="2.60.120.260">
    <property type="entry name" value="Galactose-binding domain-like"/>
    <property type="match status" value="1"/>
</dbReference>
<protein>
    <recommendedName>
        <fullName evidence="3">Beta-galactosidase jelly roll domain-containing protein</fullName>
    </recommendedName>
</protein>
<reference evidence="4 5" key="1">
    <citation type="submission" date="2018-02" db="EMBL/GenBank/DDBJ databases">
        <title>Genome sequence of the basidiomycete white-rot fungus Phlebia centrifuga.</title>
        <authorList>
            <person name="Granchi Z."/>
            <person name="Peng M."/>
            <person name="de Vries R.P."/>
            <person name="Hilden K."/>
            <person name="Makela M.R."/>
            <person name="Grigoriev I."/>
            <person name="Riley R."/>
        </authorList>
    </citation>
    <scope>NUCLEOTIDE SEQUENCE [LARGE SCALE GENOMIC DNA]</scope>
    <source>
        <strain evidence="4 5">FBCC195</strain>
    </source>
</reference>
<keyword evidence="2" id="KW-0326">Glycosidase</keyword>
<dbReference type="Proteomes" id="UP000186601">
    <property type="component" value="Unassembled WGS sequence"/>
</dbReference>
<comment type="caution">
    <text evidence="4">The sequence shown here is derived from an EMBL/GenBank/DDBJ whole genome shotgun (WGS) entry which is preliminary data.</text>
</comment>
<sequence>MNEGGLYAERIGAHLPGYPDAGWEDGTPLSGGGVKGAGVNFFRTTFDLDLPPATDVPIRLSFTPSNISSNYRVQIYLNGWQLGKYINNFG</sequence>
<dbReference type="OrthoDB" id="1657402at2759"/>
<keyword evidence="1" id="KW-0378">Hydrolase</keyword>